<feature type="transmembrane region" description="Helical" evidence="1">
    <location>
        <begin position="170"/>
        <end position="188"/>
    </location>
</feature>
<sequence length="246" mass="26572">MSREVLLVAFALTIFMAVLHIAAPLLLRIPKQYQDAVTSFAGGTAIAYVFLHILPDLADGQVAFVNEVSIDFIPAPLIATGIFLIALLGMLVFYGLESWARVDTGPTQLAYISHVGAYAVLNVVITYTMPARVETGLDFALLFAVAFGLHFLLSDRSLAEAHPTRFSHSTRWILVGALFFGYLLSAVFPPTTELAVAIPVAFLSGSVLTSVFRVELPDAKVAKFGWFTFGVTVYAVLLLWATAVSG</sequence>
<feature type="transmembrane region" description="Helical" evidence="1">
    <location>
        <begin position="194"/>
        <end position="212"/>
    </location>
</feature>
<reference evidence="2" key="1">
    <citation type="submission" date="2020-05" db="EMBL/GenBank/DDBJ databases">
        <authorList>
            <person name="Chiriac C."/>
            <person name="Salcher M."/>
            <person name="Ghai R."/>
            <person name="Kavagutti S V."/>
        </authorList>
    </citation>
    <scope>NUCLEOTIDE SEQUENCE</scope>
</reference>
<accession>A0A6J6TQH1</accession>
<dbReference type="EMBL" id="CAEZZA010000102">
    <property type="protein sequence ID" value="CAB4749762.1"/>
    <property type="molecule type" value="Genomic_DNA"/>
</dbReference>
<evidence type="ECO:0000256" key="1">
    <source>
        <dbReference type="SAM" id="Phobius"/>
    </source>
</evidence>
<evidence type="ECO:0000313" key="2">
    <source>
        <dbReference type="EMBL" id="CAB4749762.1"/>
    </source>
</evidence>
<keyword evidence="1" id="KW-0812">Transmembrane</keyword>
<protein>
    <submittedName>
        <fullName evidence="2">Unannotated protein</fullName>
    </submittedName>
</protein>
<keyword evidence="1" id="KW-1133">Transmembrane helix</keyword>
<feature type="transmembrane region" description="Helical" evidence="1">
    <location>
        <begin position="6"/>
        <end position="27"/>
    </location>
</feature>
<feature type="transmembrane region" description="Helical" evidence="1">
    <location>
        <begin position="75"/>
        <end position="96"/>
    </location>
</feature>
<gene>
    <name evidence="2" type="ORF">UFOPK2809_00836</name>
</gene>
<organism evidence="2">
    <name type="scientific">freshwater metagenome</name>
    <dbReference type="NCBI Taxonomy" id="449393"/>
    <lineage>
        <taxon>unclassified sequences</taxon>
        <taxon>metagenomes</taxon>
        <taxon>ecological metagenomes</taxon>
    </lineage>
</organism>
<feature type="transmembrane region" description="Helical" evidence="1">
    <location>
        <begin position="36"/>
        <end position="55"/>
    </location>
</feature>
<name>A0A6J6TQH1_9ZZZZ</name>
<keyword evidence="1" id="KW-0472">Membrane</keyword>
<proteinExistence type="predicted"/>
<dbReference type="AlphaFoldDB" id="A0A6J6TQH1"/>
<feature type="transmembrane region" description="Helical" evidence="1">
    <location>
        <begin position="108"/>
        <end position="127"/>
    </location>
</feature>
<feature type="transmembrane region" description="Helical" evidence="1">
    <location>
        <begin position="139"/>
        <end position="158"/>
    </location>
</feature>
<feature type="transmembrane region" description="Helical" evidence="1">
    <location>
        <begin position="224"/>
        <end position="243"/>
    </location>
</feature>